<gene>
    <name evidence="2" type="ORF">QE382_002195</name>
</gene>
<dbReference type="Pfam" id="PF14542">
    <property type="entry name" value="Acetyltransf_CG"/>
    <property type="match status" value="1"/>
</dbReference>
<sequence length="99" mass="11752">MERTEIILDKSQRGELQLFSDNHKAGLMSIAIIDRNLVVYHTEVDDVYEGRGFAKILLEKLVSYARENNMKIVPLCPYVNAQFHRHPERYQDIWFRRTT</sequence>
<dbReference type="PANTHER" id="PTHR31435:SF10">
    <property type="entry name" value="BSR4717 PROTEIN"/>
    <property type="match status" value="1"/>
</dbReference>
<dbReference type="SUPFAM" id="SSF55729">
    <property type="entry name" value="Acyl-CoA N-acyltransferases (Nat)"/>
    <property type="match status" value="1"/>
</dbReference>
<reference evidence="2 3" key="1">
    <citation type="submission" date="2023-07" db="EMBL/GenBank/DDBJ databases">
        <title>Functional and genomic diversity of the sorghum phyllosphere microbiome.</title>
        <authorList>
            <person name="Shade A."/>
        </authorList>
    </citation>
    <scope>NUCLEOTIDE SEQUENCE [LARGE SCALE GENOMIC DNA]</scope>
    <source>
        <strain evidence="2 3">SORGH_AS_0892</strain>
    </source>
</reference>
<dbReference type="Proteomes" id="UP001244640">
    <property type="component" value="Unassembled WGS sequence"/>
</dbReference>
<dbReference type="EMBL" id="JAUTBA010000001">
    <property type="protein sequence ID" value="MDQ1150211.1"/>
    <property type="molecule type" value="Genomic_DNA"/>
</dbReference>
<proteinExistence type="predicted"/>
<feature type="domain" description="N-acetyltransferase" evidence="1">
    <location>
        <begin position="8"/>
        <end position="95"/>
    </location>
</feature>
<dbReference type="InterPro" id="IPR031165">
    <property type="entry name" value="GNAT_YJDJ"/>
</dbReference>
<evidence type="ECO:0000313" key="2">
    <source>
        <dbReference type="EMBL" id="MDQ1150211.1"/>
    </source>
</evidence>
<comment type="caution">
    <text evidence="2">The sequence shown here is derived from an EMBL/GenBank/DDBJ whole genome shotgun (WGS) entry which is preliminary data.</text>
</comment>
<dbReference type="PANTHER" id="PTHR31435">
    <property type="entry name" value="PROTEIN NATD1"/>
    <property type="match status" value="1"/>
</dbReference>
<organism evidence="2 3">
    <name type="scientific">Sphingobacterium zeae</name>
    <dbReference type="NCBI Taxonomy" id="1776859"/>
    <lineage>
        <taxon>Bacteria</taxon>
        <taxon>Pseudomonadati</taxon>
        <taxon>Bacteroidota</taxon>
        <taxon>Sphingobacteriia</taxon>
        <taxon>Sphingobacteriales</taxon>
        <taxon>Sphingobacteriaceae</taxon>
        <taxon>Sphingobacterium</taxon>
    </lineage>
</organism>
<evidence type="ECO:0000259" key="1">
    <source>
        <dbReference type="PROSITE" id="PS51729"/>
    </source>
</evidence>
<evidence type="ECO:0000313" key="3">
    <source>
        <dbReference type="Proteomes" id="UP001244640"/>
    </source>
</evidence>
<accession>A0ABU0U5G8</accession>
<keyword evidence="3" id="KW-1185">Reference proteome</keyword>
<dbReference type="InterPro" id="IPR045057">
    <property type="entry name" value="Gcn5-rel_NAT"/>
</dbReference>
<protein>
    <submittedName>
        <fullName evidence="2">GNAT family acetyltransferase</fullName>
    </submittedName>
</protein>
<dbReference type="Gene3D" id="3.40.630.30">
    <property type="match status" value="1"/>
</dbReference>
<dbReference type="RefSeq" id="WP_307185898.1">
    <property type="nucleotide sequence ID" value="NZ_JAUTBA010000001.1"/>
</dbReference>
<dbReference type="InterPro" id="IPR016181">
    <property type="entry name" value="Acyl_CoA_acyltransferase"/>
</dbReference>
<name>A0ABU0U5G8_9SPHI</name>
<dbReference type="PROSITE" id="PS51729">
    <property type="entry name" value="GNAT_YJDJ"/>
    <property type="match status" value="1"/>
</dbReference>